<gene>
    <name evidence="1" type="ORF">FCN18_33460</name>
</gene>
<dbReference type="RefSeq" id="WP_137097025.1">
    <property type="nucleotide sequence ID" value="NZ_SWMS01000030.1"/>
</dbReference>
<sequence length="81" mass="8626">MEDIDTADITDPTDVARIAFGADDGVILGDITYQTYVDVENGDILADVYISDTNLEGGGAFRYRIAYAGPAPLPNDENTAP</sequence>
<keyword evidence="2" id="KW-1185">Reference proteome</keyword>
<evidence type="ECO:0000313" key="2">
    <source>
        <dbReference type="Proteomes" id="UP000309992"/>
    </source>
</evidence>
<dbReference type="EMBL" id="SWMS01000030">
    <property type="protein sequence ID" value="TKG61549.1"/>
    <property type="molecule type" value="Genomic_DNA"/>
</dbReference>
<proteinExistence type="predicted"/>
<protein>
    <submittedName>
        <fullName evidence="1">Uncharacterized protein</fullName>
    </submittedName>
</protein>
<name>A0ABY2RUZ2_9PSEU</name>
<organism evidence="1 2">
    <name type="scientific">Prauserella endophytica</name>
    <dbReference type="NCBI Taxonomy" id="1592324"/>
    <lineage>
        <taxon>Bacteria</taxon>
        <taxon>Bacillati</taxon>
        <taxon>Actinomycetota</taxon>
        <taxon>Actinomycetes</taxon>
        <taxon>Pseudonocardiales</taxon>
        <taxon>Pseudonocardiaceae</taxon>
        <taxon>Prauserella</taxon>
        <taxon>Prauserella coralliicola group</taxon>
    </lineage>
</organism>
<evidence type="ECO:0000313" key="1">
    <source>
        <dbReference type="EMBL" id="TKG61549.1"/>
    </source>
</evidence>
<comment type="caution">
    <text evidence="1">The sequence shown here is derived from an EMBL/GenBank/DDBJ whole genome shotgun (WGS) entry which is preliminary data.</text>
</comment>
<accession>A0ABY2RUZ2</accession>
<dbReference type="Proteomes" id="UP000309992">
    <property type="component" value="Unassembled WGS sequence"/>
</dbReference>
<reference evidence="1 2" key="1">
    <citation type="journal article" date="2015" name="Antonie Van Leeuwenhoek">
        <title>Prauserella endophytica sp. nov., an endophytic actinobacterium isolated from Tamarix taklamakanensis.</title>
        <authorList>
            <person name="Liu J.M."/>
            <person name="Habden X."/>
            <person name="Guo L."/>
            <person name="Tuo L."/>
            <person name="Jiang Z.K."/>
            <person name="Liu S.W."/>
            <person name="Liu X.F."/>
            <person name="Chen L."/>
            <person name="Li R.F."/>
            <person name="Zhang Y.Q."/>
            <person name="Sun C.H."/>
        </authorList>
    </citation>
    <scope>NUCLEOTIDE SEQUENCE [LARGE SCALE GENOMIC DNA]</scope>
    <source>
        <strain evidence="1 2">CGMCC 4.7182</strain>
    </source>
</reference>